<feature type="region of interest" description="Disordered" evidence="5">
    <location>
        <begin position="195"/>
        <end position="248"/>
    </location>
</feature>
<reference evidence="7 8" key="1">
    <citation type="submission" date="2018-11" db="EMBL/GenBank/DDBJ databases">
        <title>Genome sequence of Apiotrichum porosum DSM 27194.</title>
        <authorList>
            <person name="Aliyu H."/>
            <person name="Gorte O."/>
            <person name="Ochsenreither K."/>
        </authorList>
    </citation>
    <scope>NUCLEOTIDE SEQUENCE [LARGE SCALE GENOMIC DNA]</scope>
    <source>
        <strain evidence="7 8">DSM 27194</strain>
    </source>
</reference>
<feature type="compositionally biased region" description="Low complexity" evidence="5">
    <location>
        <begin position="368"/>
        <end position="380"/>
    </location>
</feature>
<dbReference type="InterPro" id="IPR035979">
    <property type="entry name" value="RBD_domain_sf"/>
</dbReference>
<feature type="region of interest" description="Disordered" evidence="5">
    <location>
        <begin position="286"/>
        <end position="460"/>
    </location>
</feature>
<feature type="compositionally biased region" description="Basic and acidic residues" evidence="5">
    <location>
        <begin position="334"/>
        <end position="344"/>
    </location>
</feature>
<dbReference type="AlphaFoldDB" id="A0A427Y9U9"/>
<proteinExistence type="inferred from homology"/>
<comment type="caution">
    <text evidence="7">The sequence shown here is derived from an EMBL/GenBank/DDBJ whole genome shotgun (WGS) entry which is preliminary data.</text>
</comment>
<dbReference type="InterPro" id="IPR005120">
    <property type="entry name" value="UPF3_dom"/>
</dbReference>
<dbReference type="OrthoDB" id="18087at2759"/>
<gene>
    <name evidence="7" type="ORF">EHS24_000386</name>
</gene>
<feature type="compositionally biased region" description="Basic and acidic residues" evidence="5">
    <location>
        <begin position="210"/>
        <end position="245"/>
    </location>
</feature>
<organism evidence="7 8">
    <name type="scientific">Apiotrichum porosum</name>
    <dbReference type="NCBI Taxonomy" id="105984"/>
    <lineage>
        <taxon>Eukaryota</taxon>
        <taxon>Fungi</taxon>
        <taxon>Dikarya</taxon>
        <taxon>Basidiomycota</taxon>
        <taxon>Agaricomycotina</taxon>
        <taxon>Tremellomycetes</taxon>
        <taxon>Trichosporonales</taxon>
        <taxon>Trichosporonaceae</taxon>
        <taxon>Apiotrichum</taxon>
    </lineage>
</organism>
<dbReference type="GO" id="GO:0005730">
    <property type="term" value="C:nucleolus"/>
    <property type="evidence" value="ECO:0007669"/>
    <property type="project" value="TreeGrafter"/>
</dbReference>
<comment type="similarity">
    <text evidence="2">Belongs to the RENT3 family.</text>
</comment>
<feature type="compositionally biased region" description="Gly residues" evidence="5">
    <location>
        <begin position="431"/>
        <end position="443"/>
    </location>
</feature>
<evidence type="ECO:0000256" key="5">
    <source>
        <dbReference type="SAM" id="MobiDB-lite"/>
    </source>
</evidence>
<evidence type="ECO:0000256" key="1">
    <source>
        <dbReference type="ARBA" id="ARBA00004123"/>
    </source>
</evidence>
<keyword evidence="8" id="KW-1185">Reference proteome</keyword>
<dbReference type="GO" id="GO:0000184">
    <property type="term" value="P:nuclear-transcribed mRNA catabolic process, nonsense-mediated decay"/>
    <property type="evidence" value="ECO:0007669"/>
    <property type="project" value="UniProtKB-KW"/>
</dbReference>
<dbReference type="Gene3D" id="3.30.70.330">
    <property type="match status" value="1"/>
</dbReference>
<dbReference type="RefSeq" id="XP_028480076.1">
    <property type="nucleotide sequence ID" value="XM_028616219.1"/>
</dbReference>
<dbReference type="CDD" id="cd12455">
    <property type="entry name" value="RRM_like_Smg4_UPF3"/>
    <property type="match status" value="1"/>
</dbReference>
<dbReference type="EMBL" id="RSCE01000001">
    <property type="protein sequence ID" value="RSH87868.1"/>
    <property type="molecule type" value="Genomic_DNA"/>
</dbReference>
<dbReference type="PANTHER" id="PTHR13112">
    <property type="entry name" value="UPF3 REGULATOR OF NONSENSE TRANSCRIPTS-LIKE PROTEIN"/>
    <property type="match status" value="1"/>
</dbReference>
<dbReference type="GO" id="GO:0045727">
    <property type="term" value="P:positive regulation of translation"/>
    <property type="evidence" value="ECO:0007669"/>
    <property type="project" value="TreeGrafter"/>
</dbReference>
<feature type="compositionally biased region" description="Basic and acidic residues" evidence="5">
    <location>
        <begin position="296"/>
        <end position="323"/>
    </location>
</feature>
<protein>
    <recommendedName>
        <fullName evidence="6">UPF3 domain-containing protein</fullName>
    </recommendedName>
</protein>
<dbReference type="Proteomes" id="UP000279236">
    <property type="component" value="Unassembled WGS sequence"/>
</dbReference>
<evidence type="ECO:0000256" key="3">
    <source>
        <dbReference type="ARBA" id="ARBA00023161"/>
    </source>
</evidence>
<sequence>MSKTPAPRLKLVVRRLPPTLPADVFWNVVAPYVDGKSNWRRYVPGRVGDKQELLAALQGICFRLPVTVVLTRPIVLVQSHQLTHSYGAHPIHSRAYVLMTDMDALVAFHTGFDGHVFRNKAGVEYQSVVEYAPLEKTPYKSKVKNDQRQGTIDDDPDYVSFLASLQVTEPKPVLETSNPAPQPTSTPLLDALREQASKSKAKKDKKHKDKDKEKEKDKHKDKDGDNKKEKGSGKKDKKDKDKGDGGKAAALAAISDAASKRAPKDQGGGLVMVAGKGREVYVASADDVAAASASRETSRDGKHGGKGDKGDKGDKDKDGDGEKKRTRQHRKKKDKNDKHDDGGKEPSAGAKDGGGGGKDKDKADKAGKGQQQKGSKGGADNESKAGPSSAPADEANADSKRGGGGGRGRGRGRGNKGGDKADGADGSGKAAAGGGSGGGSGGRSRGRGTAPTASEARIDM</sequence>
<dbReference type="GeneID" id="39584929"/>
<evidence type="ECO:0000313" key="8">
    <source>
        <dbReference type="Proteomes" id="UP000279236"/>
    </source>
</evidence>
<evidence type="ECO:0000256" key="4">
    <source>
        <dbReference type="ARBA" id="ARBA00023242"/>
    </source>
</evidence>
<dbReference type="Pfam" id="PF03467">
    <property type="entry name" value="Smg4_UPF3"/>
    <property type="match status" value="2"/>
</dbReference>
<keyword evidence="4" id="KW-0539">Nucleus</keyword>
<dbReference type="SUPFAM" id="SSF54928">
    <property type="entry name" value="RNA-binding domain, RBD"/>
    <property type="match status" value="1"/>
</dbReference>
<feature type="compositionally biased region" description="Basic and acidic residues" evidence="5">
    <location>
        <begin position="357"/>
        <end position="367"/>
    </location>
</feature>
<feature type="compositionally biased region" description="Basic residues" evidence="5">
    <location>
        <begin position="199"/>
        <end position="209"/>
    </location>
</feature>
<feature type="compositionally biased region" description="Basic residues" evidence="5">
    <location>
        <begin position="324"/>
        <end position="333"/>
    </location>
</feature>
<dbReference type="InterPro" id="IPR012677">
    <property type="entry name" value="Nucleotide-bd_a/b_plait_sf"/>
</dbReference>
<dbReference type="GO" id="GO:0003729">
    <property type="term" value="F:mRNA binding"/>
    <property type="evidence" value="ECO:0007669"/>
    <property type="project" value="TreeGrafter"/>
</dbReference>
<name>A0A427Y9U9_9TREE</name>
<dbReference type="PANTHER" id="PTHR13112:SF0">
    <property type="entry name" value="FI21285P1"/>
    <property type="match status" value="1"/>
</dbReference>
<feature type="domain" description="UPF3" evidence="6">
    <location>
        <begin position="8"/>
        <end position="50"/>
    </location>
</feature>
<feature type="domain" description="UPF3" evidence="6">
    <location>
        <begin position="88"/>
        <end position="195"/>
    </location>
</feature>
<keyword evidence="3" id="KW-0866">Nonsense-mediated mRNA decay</keyword>
<evidence type="ECO:0000313" key="7">
    <source>
        <dbReference type="EMBL" id="RSH87868.1"/>
    </source>
</evidence>
<dbReference type="STRING" id="105984.A0A427Y9U9"/>
<evidence type="ECO:0000256" key="2">
    <source>
        <dbReference type="ARBA" id="ARBA00005991"/>
    </source>
</evidence>
<dbReference type="InterPro" id="IPR039722">
    <property type="entry name" value="Upf3"/>
</dbReference>
<comment type="subcellular location">
    <subcellularLocation>
        <location evidence="1">Nucleus</location>
    </subcellularLocation>
</comment>
<dbReference type="GO" id="GO:0005737">
    <property type="term" value="C:cytoplasm"/>
    <property type="evidence" value="ECO:0007669"/>
    <property type="project" value="TreeGrafter"/>
</dbReference>
<accession>A0A427Y9U9</accession>
<evidence type="ECO:0000259" key="6">
    <source>
        <dbReference type="Pfam" id="PF03467"/>
    </source>
</evidence>